<evidence type="ECO:0000256" key="9">
    <source>
        <dbReference type="ARBA" id="ARBA00023136"/>
    </source>
</evidence>
<evidence type="ECO:0000256" key="6">
    <source>
        <dbReference type="ARBA" id="ARBA00022781"/>
    </source>
</evidence>
<dbReference type="InterPro" id="IPR005864">
    <property type="entry name" value="ATP_synth_F0_bsu_bac"/>
</dbReference>
<comment type="subcellular location">
    <subcellularLocation>
        <location evidence="13">Cell membrane</location>
        <topology evidence="13">Single-pass membrane protein</topology>
    </subcellularLocation>
    <subcellularLocation>
        <location evidence="12">Endomembrane system</location>
        <topology evidence="12">Single-pass membrane protein</topology>
    </subcellularLocation>
</comment>
<gene>
    <name evidence="13 16" type="primary">atpF</name>
    <name evidence="16" type="ORF">L336_0894</name>
</gene>
<evidence type="ECO:0000256" key="15">
    <source>
        <dbReference type="SAM" id="Coils"/>
    </source>
</evidence>
<keyword evidence="17" id="KW-1185">Reference proteome</keyword>
<dbReference type="Pfam" id="PF00430">
    <property type="entry name" value="ATP-synt_B"/>
    <property type="match status" value="1"/>
</dbReference>
<dbReference type="RefSeq" id="WP_015642044.1">
    <property type="nucleotide sequence ID" value="NC_021219.1"/>
</dbReference>
<keyword evidence="7 13" id="KW-1133">Transmembrane helix</keyword>
<dbReference type="CDD" id="cd06503">
    <property type="entry name" value="ATP-synt_Fo_b"/>
    <property type="match status" value="1"/>
</dbReference>
<keyword evidence="9 13" id="KW-0472">Membrane</keyword>
<keyword evidence="4 13" id="KW-0138">CF(0)</keyword>
<evidence type="ECO:0000313" key="16">
    <source>
        <dbReference type="EMBL" id="AGL62594.1"/>
    </source>
</evidence>
<dbReference type="InterPro" id="IPR002146">
    <property type="entry name" value="ATP_synth_b/b'su_bac/chlpt"/>
</dbReference>
<dbReference type="PANTHER" id="PTHR33445:SF1">
    <property type="entry name" value="ATP SYNTHASE SUBUNIT B"/>
    <property type="match status" value="1"/>
</dbReference>
<feature type="transmembrane region" description="Helical" evidence="13">
    <location>
        <begin position="30"/>
        <end position="49"/>
    </location>
</feature>
<keyword evidence="6 13" id="KW-0375">Hydrogen ion transport</keyword>
<evidence type="ECO:0000256" key="11">
    <source>
        <dbReference type="ARBA" id="ARBA00025198"/>
    </source>
</evidence>
<keyword evidence="3 13" id="KW-1003">Cell membrane</keyword>
<dbReference type="GO" id="GO:0045259">
    <property type="term" value="C:proton-transporting ATP synthase complex"/>
    <property type="evidence" value="ECO:0007669"/>
    <property type="project" value="UniProtKB-KW"/>
</dbReference>
<proteinExistence type="inferred from homology"/>
<sequence>MDLAVLTHFATEEAASSGILGTLGIDVKLLVFQLIAFVLLILILNKWIFPVFFKIIDKRQAVIEESNRAAVEASKQAEKSQAEIEKMLKQARVEAKDIVATAKDEATEMMRQAEEKSKAEAQHIVAVAHESLAKDVLAAKKALHNETVELVALATEKVVGKTVTKSVDMTLIKDALKEVQ</sequence>
<comment type="similarity">
    <text evidence="1 13 14">Belongs to the ATPase B chain family.</text>
</comment>
<dbReference type="HOGENOM" id="CLU_079215_7_0_0"/>
<dbReference type="Proteomes" id="UP000013893">
    <property type="component" value="Chromosome"/>
</dbReference>
<dbReference type="AlphaFoldDB" id="R4PNN6"/>
<dbReference type="GO" id="GO:0046961">
    <property type="term" value="F:proton-transporting ATPase activity, rotational mechanism"/>
    <property type="evidence" value="ECO:0007669"/>
    <property type="project" value="TreeGrafter"/>
</dbReference>
<evidence type="ECO:0000256" key="8">
    <source>
        <dbReference type="ARBA" id="ARBA00023065"/>
    </source>
</evidence>
<organism evidence="16 17">
    <name type="scientific">Candidatus Saccharimonas aalborgensis</name>
    <dbReference type="NCBI Taxonomy" id="1332188"/>
    <lineage>
        <taxon>Bacteria</taxon>
        <taxon>Candidatus Saccharimonadota</taxon>
        <taxon>Candidatus Saccharimonadia</taxon>
        <taxon>Candidatus Saccharimonadales</taxon>
        <taxon>Candidatus Saccharimonadaceae</taxon>
        <taxon>Candidatus Saccharimonas</taxon>
    </lineage>
</organism>
<dbReference type="KEGG" id="saal:L336_0894"/>
<dbReference type="InterPro" id="IPR028987">
    <property type="entry name" value="ATP_synth_B-like_membr_sf"/>
</dbReference>
<evidence type="ECO:0000256" key="7">
    <source>
        <dbReference type="ARBA" id="ARBA00022989"/>
    </source>
</evidence>
<evidence type="ECO:0000256" key="13">
    <source>
        <dbReference type="HAMAP-Rule" id="MF_01398"/>
    </source>
</evidence>
<evidence type="ECO:0000256" key="3">
    <source>
        <dbReference type="ARBA" id="ARBA00022475"/>
    </source>
</evidence>
<evidence type="ECO:0000256" key="14">
    <source>
        <dbReference type="RuleBase" id="RU003848"/>
    </source>
</evidence>
<keyword evidence="10 13" id="KW-0066">ATP synthesis</keyword>
<dbReference type="NCBIfam" id="TIGR01144">
    <property type="entry name" value="ATP_synt_b"/>
    <property type="match status" value="1"/>
</dbReference>
<feature type="coiled-coil region" evidence="15">
    <location>
        <begin position="63"/>
        <end position="123"/>
    </location>
</feature>
<dbReference type="GO" id="GO:0005886">
    <property type="term" value="C:plasma membrane"/>
    <property type="evidence" value="ECO:0007669"/>
    <property type="project" value="UniProtKB-SubCell"/>
</dbReference>
<comment type="function">
    <text evidence="13">Component of the F(0) channel, it forms part of the peripheral stalk, linking F(1) to F(0).</text>
</comment>
<dbReference type="STRING" id="1332188.L336_0894"/>
<comment type="subunit">
    <text evidence="13">F-type ATPases have 2 components, F(1) - the catalytic core - and F(0) - the membrane proton channel. F(1) has five subunits: alpha(3), beta(3), gamma(1), delta(1), epsilon(1). F(0) has three main subunits: a(1), b(2) and c(10-14). The alpha and beta chains form an alternating ring which encloses part of the gamma chain. F(1) is attached to F(0) by a central stalk formed by the gamma and epsilon chains, while a peripheral stalk is formed by the delta and b chains.</text>
</comment>
<evidence type="ECO:0000256" key="12">
    <source>
        <dbReference type="ARBA" id="ARBA00037847"/>
    </source>
</evidence>
<dbReference type="PANTHER" id="PTHR33445">
    <property type="entry name" value="ATP SYNTHASE SUBUNIT B', CHLOROPLASTIC"/>
    <property type="match status" value="1"/>
</dbReference>
<evidence type="ECO:0000256" key="2">
    <source>
        <dbReference type="ARBA" id="ARBA00022448"/>
    </source>
</evidence>
<evidence type="ECO:0000256" key="1">
    <source>
        <dbReference type="ARBA" id="ARBA00005513"/>
    </source>
</evidence>
<accession>R4PNN6</accession>
<keyword evidence="8 13" id="KW-0406">Ion transport</keyword>
<keyword evidence="15" id="KW-0175">Coiled coil</keyword>
<evidence type="ECO:0000313" key="17">
    <source>
        <dbReference type="Proteomes" id="UP000013893"/>
    </source>
</evidence>
<dbReference type="HAMAP" id="MF_01398">
    <property type="entry name" value="ATP_synth_b_bprime"/>
    <property type="match status" value="1"/>
</dbReference>
<evidence type="ECO:0000256" key="10">
    <source>
        <dbReference type="ARBA" id="ARBA00023310"/>
    </source>
</evidence>
<evidence type="ECO:0000256" key="5">
    <source>
        <dbReference type="ARBA" id="ARBA00022692"/>
    </source>
</evidence>
<protein>
    <recommendedName>
        <fullName evidence="13">ATP synthase subunit b</fullName>
    </recommendedName>
    <alternativeName>
        <fullName evidence="13">ATP synthase F(0) sector subunit b</fullName>
    </alternativeName>
    <alternativeName>
        <fullName evidence="13">ATPase subunit I</fullName>
    </alternativeName>
    <alternativeName>
        <fullName evidence="13">F-type ATPase subunit b</fullName>
        <shortName evidence="13">F-ATPase subunit b</shortName>
    </alternativeName>
</protein>
<dbReference type="EMBL" id="CP005957">
    <property type="protein sequence ID" value="AGL62594.1"/>
    <property type="molecule type" value="Genomic_DNA"/>
</dbReference>
<dbReference type="SUPFAM" id="SSF81573">
    <property type="entry name" value="F1F0 ATP synthase subunit B, membrane domain"/>
    <property type="match status" value="1"/>
</dbReference>
<dbReference type="GO" id="GO:0046933">
    <property type="term" value="F:proton-transporting ATP synthase activity, rotational mechanism"/>
    <property type="evidence" value="ECO:0007669"/>
    <property type="project" value="UniProtKB-UniRule"/>
</dbReference>
<keyword evidence="2 13" id="KW-0813">Transport</keyword>
<comment type="function">
    <text evidence="11 13">F(1)F(0) ATP synthase produces ATP from ADP in the presence of a proton or sodium gradient. F-type ATPases consist of two structural domains, F(1) containing the extramembraneous catalytic core and F(0) containing the membrane proton channel, linked together by a central stalk and a peripheral stalk. During catalysis, ATP synthesis in the catalytic domain of F(1) is coupled via a rotary mechanism of the central stalk subunits to proton translocation.</text>
</comment>
<name>R4PNN6_9BACT</name>
<reference evidence="16 17" key="1">
    <citation type="journal article" date="2013" name="Nat. Biotechnol.">
        <title>Genome sequences of rare, uncultured bacteria obtained by differential coverage binning of multiple metagenomes.</title>
        <authorList>
            <person name="Albertsen M."/>
            <person name="Hugenholtz P."/>
            <person name="Skarshewski A."/>
            <person name="Nielsen K.L."/>
            <person name="Tyson G.W."/>
            <person name="Nielsen P.H."/>
        </authorList>
    </citation>
    <scope>NUCLEOTIDE SEQUENCE [LARGE SCALE GENOMIC DNA]</scope>
    <source>
        <strain evidence="16">TM71</strain>
    </source>
</reference>
<keyword evidence="5 13" id="KW-0812">Transmembrane</keyword>
<dbReference type="Gene3D" id="1.20.5.620">
    <property type="entry name" value="F1F0 ATP synthase subunit B, membrane domain"/>
    <property type="match status" value="1"/>
</dbReference>
<dbReference type="GO" id="GO:0012505">
    <property type="term" value="C:endomembrane system"/>
    <property type="evidence" value="ECO:0007669"/>
    <property type="project" value="UniProtKB-SubCell"/>
</dbReference>
<evidence type="ECO:0000256" key="4">
    <source>
        <dbReference type="ARBA" id="ARBA00022547"/>
    </source>
</evidence>
<dbReference type="InterPro" id="IPR050059">
    <property type="entry name" value="ATP_synthase_B_chain"/>
</dbReference>